<sequence length="132" mass="14922">MRKTVLSLTTALLLTGTAFAQEVKTDTEIVNEIKTVVMTIDADRPIDLKNFDWEENLTDAFANIPDEAVIGIRVNIGDRQLTSDIATLPNKTSFYVQDYAKNKRQMLTQVVRSVNDFINDDQQGNNIDDKQK</sequence>
<keyword evidence="1" id="KW-0732">Signal</keyword>
<dbReference type="OrthoDB" id="1354428at2"/>
<evidence type="ECO:0000256" key="1">
    <source>
        <dbReference type="SAM" id="SignalP"/>
    </source>
</evidence>
<feature type="signal peptide" evidence="1">
    <location>
        <begin position="1"/>
        <end position="20"/>
    </location>
</feature>
<feature type="chain" id="PRO_5014948717" evidence="1">
    <location>
        <begin position="21"/>
        <end position="132"/>
    </location>
</feature>
<proteinExistence type="predicted"/>
<name>A0A2M9R686_9FLAO</name>
<accession>A0A2M9R686</accession>
<evidence type="ECO:0000313" key="3">
    <source>
        <dbReference type="Proteomes" id="UP000231960"/>
    </source>
</evidence>
<protein>
    <submittedName>
        <fullName evidence="2">Uncharacterized protein</fullName>
    </submittedName>
</protein>
<comment type="caution">
    <text evidence="2">The sequence shown here is derived from an EMBL/GenBank/DDBJ whole genome shotgun (WGS) entry which is preliminary data.</text>
</comment>
<gene>
    <name evidence="2" type="ORF">CDL10_07350</name>
</gene>
<reference evidence="2 3" key="1">
    <citation type="submission" date="2017-06" db="EMBL/GenBank/DDBJ databases">
        <title>Description of Avrilella dinanensis gen. nov. sp. nov.</title>
        <authorList>
            <person name="Leyer C."/>
            <person name="Sassi M."/>
            <person name="Minet J."/>
            <person name="Kayal S."/>
            <person name="Cattoir V."/>
        </authorList>
    </citation>
    <scope>NUCLEOTIDE SEQUENCE [LARGE SCALE GENOMIC DNA]</scope>
    <source>
        <strain evidence="2 3">UR159</strain>
    </source>
</reference>
<keyword evidence="3" id="KW-1185">Reference proteome</keyword>
<dbReference type="Proteomes" id="UP000231960">
    <property type="component" value="Unassembled WGS sequence"/>
</dbReference>
<organism evidence="2 3">
    <name type="scientific">Avrilella dinanensis</name>
    <dbReference type="NCBI Taxonomy" id="2008672"/>
    <lineage>
        <taxon>Bacteria</taxon>
        <taxon>Pseudomonadati</taxon>
        <taxon>Bacteroidota</taxon>
        <taxon>Flavobacteriia</taxon>
        <taxon>Flavobacteriales</taxon>
        <taxon>Flavobacteriaceae</taxon>
        <taxon>Avrilella</taxon>
    </lineage>
</organism>
<dbReference type="EMBL" id="NIPO01000001">
    <property type="protein sequence ID" value="PJR04372.1"/>
    <property type="molecule type" value="Genomic_DNA"/>
</dbReference>
<evidence type="ECO:0000313" key="2">
    <source>
        <dbReference type="EMBL" id="PJR04372.1"/>
    </source>
</evidence>
<dbReference type="RefSeq" id="WP_100677932.1">
    <property type="nucleotide sequence ID" value="NZ_NIPO01000001.1"/>
</dbReference>
<dbReference type="AlphaFoldDB" id="A0A2M9R686"/>